<comment type="caution">
    <text evidence="1">The sequence shown here is derived from an EMBL/GenBank/DDBJ whole genome shotgun (WGS) entry which is preliminary data.</text>
</comment>
<dbReference type="AlphaFoldDB" id="A0A511R083"/>
<dbReference type="InterPro" id="IPR029063">
    <property type="entry name" value="SAM-dependent_MTases_sf"/>
</dbReference>
<dbReference type="SUPFAM" id="SSF53335">
    <property type="entry name" value="S-adenosyl-L-methionine-dependent methyltransferases"/>
    <property type="match status" value="1"/>
</dbReference>
<organism evidence="1 2">
    <name type="scientific">Meiothermus hypogaeus NBRC 106114</name>
    <dbReference type="NCBI Taxonomy" id="1227553"/>
    <lineage>
        <taxon>Bacteria</taxon>
        <taxon>Thermotogati</taxon>
        <taxon>Deinococcota</taxon>
        <taxon>Deinococci</taxon>
        <taxon>Thermales</taxon>
        <taxon>Thermaceae</taxon>
        <taxon>Meiothermus</taxon>
    </lineage>
</organism>
<evidence type="ECO:0008006" key="3">
    <source>
        <dbReference type="Google" id="ProtNLM"/>
    </source>
</evidence>
<protein>
    <recommendedName>
        <fullName evidence="3">DNA methylase N-4/N-6 domain-containing protein</fullName>
    </recommendedName>
</protein>
<evidence type="ECO:0000313" key="2">
    <source>
        <dbReference type="Proteomes" id="UP000321197"/>
    </source>
</evidence>
<dbReference type="OrthoDB" id="26762at2"/>
<gene>
    <name evidence="1" type="ORF">MHY01S_11970</name>
</gene>
<dbReference type="EMBL" id="BJXL01000029">
    <property type="protein sequence ID" value="GEM83031.1"/>
    <property type="molecule type" value="Genomic_DNA"/>
</dbReference>
<evidence type="ECO:0000313" key="1">
    <source>
        <dbReference type="EMBL" id="GEM83031.1"/>
    </source>
</evidence>
<accession>A0A511R083</accession>
<reference evidence="1 2" key="1">
    <citation type="submission" date="2019-07" db="EMBL/GenBank/DDBJ databases">
        <title>Whole genome shotgun sequence of Meiothermus hypogaeus NBRC 106114.</title>
        <authorList>
            <person name="Hosoyama A."/>
            <person name="Uohara A."/>
            <person name="Ohji S."/>
            <person name="Ichikawa N."/>
        </authorList>
    </citation>
    <scope>NUCLEOTIDE SEQUENCE [LARGE SCALE GENOMIC DNA]</scope>
    <source>
        <strain evidence="1 2">NBRC 106114</strain>
    </source>
</reference>
<sequence>MPKAYQVYQRVLEVGRDYLGRPKASDPETAEALLGLDQASFAAFTHRLGLGSTKHLRYTVLPLACARPPLGPVLREMLAAGASFAELHKLQSRYRRHELEIAQLQEAAKARAWRSLLVKRRALPNWATRPVWIFPTDVRLRRLEGLNPAIAEVLVERYSRPGEWVVDPMAGEGTVVQKALELGRQAWGSDLNGDDCLVKRLDIADLAKALGEEVADLLVLHPPTFAWFAQNVFDPKIHEHPETDYANWLSGHLEHALPVLKPGGRLVLIVRPDHKPRGLIRRDGLLRWAFVAPVENLLSEQDIEPQHYHLAVSEDGEEDWSIFVGRKPTANG</sequence>
<dbReference type="Proteomes" id="UP000321197">
    <property type="component" value="Unassembled WGS sequence"/>
</dbReference>
<name>A0A511R083_9DEIN</name>
<dbReference type="Gene3D" id="3.40.50.150">
    <property type="entry name" value="Vaccinia Virus protein VP39"/>
    <property type="match status" value="1"/>
</dbReference>
<proteinExistence type="predicted"/>
<dbReference type="RefSeq" id="WP_119340582.1">
    <property type="nucleotide sequence ID" value="NZ_BJXL01000029.1"/>
</dbReference>